<comment type="caution">
    <text evidence="1">The sequence shown here is derived from an EMBL/GenBank/DDBJ whole genome shotgun (WGS) entry which is preliminary data.</text>
</comment>
<organism evidence="1 2">
    <name type="scientific">Thalassobacillus devorans</name>
    <dbReference type="NCBI Taxonomy" id="279813"/>
    <lineage>
        <taxon>Bacteria</taxon>
        <taxon>Bacillati</taxon>
        <taxon>Bacillota</taxon>
        <taxon>Bacilli</taxon>
        <taxon>Bacillales</taxon>
        <taxon>Bacillaceae</taxon>
        <taxon>Thalassobacillus</taxon>
    </lineage>
</organism>
<dbReference type="InterPro" id="IPR017601">
    <property type="entry name" value="DGQHR-contain_dom"/>
</dbReference>
<dbReference type="Proteomes" id="UP000619534">
    <property type="component" value="Unassembled WGS sequence"/>
</dbReference>
<keyword evidence="2" id="KW-1185">Reference proteome</keyword>
<dbReference type="InterPro" id="IPR017642">
    <property type="entry name" value="DNA_S_mod_DndB"/>
</dbReference>
<protein>
    <recommendedName>
        <fullName evidence="3">DGQHR domain-containing protein</fullName>
    </recommendedName>
</protein>
<dbReference type="RefSeq" id="WP_062444804.1">
    <property type="nucleotide sequence ID" value="NZ_BMCJ01000001.1"/>
</dbReference>
<reference evidence="2" key="1">
    <citation type="journal article" date="2019" name="Int. J. Syst. Evol. Microbiol.">
        <title>The Global Catalogue of Microorganisms (GCM) 10K type strain sequencing project: providing services to taxonomists for standard genome sequencing and annotation.</title>
        <authorList>
            <consortium name="The Broad Institute Genomics Platform"/>
            <consortium name="The Broad Institute Genome Sequencing Center for Infectious Disease"/>
            <person name="Wu L."/>
            <person name="Ma J."/>
        </authorList>
    </citation>
    <scope>NUCLEOTIDE SEQUENCE [LARGE SCALE GENOMIC DNA]</scope>
    <source>
        <strain evidence="2">CCM 7282</strain>
    </source>
</reference>
<evidence type="ECO:0000313" key="1">
    <source>
        <dbReference type="EMBL" id="GGC76470.1"/>
    </source>
</evidence>
<sequence>MKLPAIYSTIGDWEYYVCSMTFKEINNSVSRITNELHRSEKLSELLQRAITSNYKKIADYIQQHDERFFNAIVLAVYEGAPQFIEVDFMYEGIQYGKMGLLDFTGGEIIFPVDGQHRVEGIKKVLETNQTYEADNIPVIFIGHSNSSEGMKRTRKLFTTLNRYAKPVRKSEIIALEEDDIVAITTRHLVENHRLFKEDHISLATTLQTNDNTSITTIETLYDCTDMLLINYLKEKEYRISKENFKKVRPSPEDINEFQAICEEFWDIFISTFNDVSNYLETNETNTQLFRNSNGGNLLFRPVGLSPFIKSVSIIKERTNETYREILGKMNLINMNLNEQPWKYVLWNEAENKVRSGNSTLARYLFLFLYEKYNEVEVLRNNEKVKLVEKYSNNTNLEVSLVTEALSEL</sequence>
<evidence type="ECO:0000313" key="2">
    <source>
        <dbReference type="Proteomes" id="UP000619534"/>
    </source>
</evidence>
<proteinExistence type="predicted"/>
<dbReference type="EMBL" id="BMCJ01000001">
    <property type="protein sequence ID" value="GGC76470.1"/>
    <property type="molecule type" value="Genomic_DNA"/>
</dbReference>
<name>A0ABQ1NGH5_9BACI</name>
<gene>
    <name evidence="1" type="ORF">GCM10007216_03780</name>
</gene>
<dbReference type="Pfam" id="PF14072">
    <property type="entry name" value="DndB"/>
    <property type="match status" value="1"/>
</dbReference>
<accession>A0ABQ1NGH5</accession>
<dbReference type="NCBIfam" id="TIGR03187">
    <property type="entry name" value="DGQHR"/>
    <property type="match status" value="1"/>
</dbReference>
<evidence type="ECO:0008006" key="3">
    <source>
        <dbReference type="Google" id="ProtNLM"/>
    </source>
</evidence>
<dbReference type="CDD" id="cd16414">
    <property type="entry name" value="dndB_like"/>
    <property type="match status" value="1"/>
</dbReference>